<dbReference type="AlphaFoldDB" id="A0A1I8BU36"/>
<protein>
    <submittedName>
        <fullName evidence="2">PAZ domain-containing protein</fullName>
    </submittedName>
</protein>
<dbReference type="CDD" id="cd02846">
    <property type="entry name" value="PAZ_argonaute_like"/>
    <property type="match status" value="1"/>
</dbReference>
<dbReference type="SUPFAM" id="SSF101690">
    <property type="entry name" value="PAZ domain"/>
    <property type="match status" value="1"/>
</dbReference>
<sequence>MRTNDNMPEPSQISPAVSLTPLIQLLCRFNGGCTPESLHRELRKKYNENVSYLQTLTCLTNEDVALSGIGQRNFTENRKKALITNHLKHRQIEIYPSKLTKMDADHVFALRGYLRVTIRQYFYVRHRIDLVYPQLPLVCVVGGRRHQYFYPLECIDVLETVEQSENGRFVKCEDKIWRRTPPPIPITSPIPLVNNEDKVCRRTPPPIPITSSPIPLVNNEDKIWRRTPPPIPISSPIPLVKNEDKIRRRTLTPICRTPATLNCEDKIWIRTLTPICRTPAPITSEDNAWRRMDAKETLFRRTPTPKPYIEFSVHKDLALPKHSNFQRKSWYGNWFYWDEKNKIYTSMIYGAPTIPRPTNQSDYSIWEFLEEPPFSSVIDFFKNLF</sequence>
<accession>A0A1I8BU36</accession>
<evidence type="ECO:0000313" key="1">
    <source>
        <dbReference type="Proteomes" id="UP000095281"/>
    </source>
</evidence>
<organism evidence="1 2">
    <name type="scientific">Meloidogyne hapla</name>
    <name type="common">Root-knot nematode worm</name>
    <dbReference type="NCBI Taxonomy" id="6305"/>
    <lineage>
        <taxon>Eukaryota</taxon>
        <taxon>Metazoa</taxon>
        <taxon>Ecdysozoa</taxon>
        <taxon>Nematoda</taxon>
        <taxon>Chromadorea</taxon>
        <taxon>Rhabditida</taxon>
        <taxon>Tylenchina</taxon>
        <taxon>Tylenchomorpha</taxon>
        <taxon>Tylenchoidea</taxon>
        <taxon>Meloidogynidae</taxon>
        <taxon>Meloidogyninae</taxon>
        <taxon>Meloidogyne</taxon>
    </lineage>
</organism>
<name>A0A1I8BU36_MELHA</name>
<reference evidence="2" key="1">
    <citation type="submission" date="2016-11" db="UniProtKB">
        <authorList>
            <consortium name="WormBaseParasite"/>
        </authorList>
    </citation>
    <scope>IDENTIFICATION</scope>
</reference>
<dbReference type="Proteomes" id="UP000095281">
    <property type="component" value="Unplaced"/>
</dbReference>
<keyword evidence="1" id="KW-1185">Reference proteome</keyword>
<proteinExistence type="predicted"/>
<dbReference type="InterPro" id="IPR036085">
    <property type="entry name" value="PAZ_dom_sf"/>
</dbReference>
<dbReference type="WBParaSite" id="MhA1_Contig538.frz3.gene20">
    <property type="protein sequence ID" value="MhA1_Contig538.frz3.gene20"/>
    <property type="gene ID" value="MhA1_Contig538.frz3.gene20"/>
</dbReference>
<dbReference type="Gene3D" id="2.170.260.10">
    <property type="entry name" value="paz domain"/>
    <property type="match status" value="1"/>
</dbReference>
<evidence type="ECO:0000313" key="2">
    <source>
        <dbReference type="WBParaSite" id="MhA1_Contig538.frz3.gene20"/>
    </source>
</evidence>